<protein>
    <submittedName>
        <fullName evidence="7">Diguanylate cyclase</fullName>
        <ecNumber evidence="7">2.7.7.65</ecNumber>
    </submittedName>
</protein>
<evidence type="ECO:0000256" key="3">
    <source>
        <dbReference type="SAM" id="MobiDB-lite"/>
    </source>
</evidence>
<dbReference type="Proteomes" id="UP000697710">
    <property type="component" value="Unassembled WGS sequence"/>
</dbReference>
<keyword evidence="2" id="KW-0175">Coiled coil</keyword>
<feature type="domain" description="Response regulatory" evidence="4">
    <location>
        <begin position="2"/>
        <end position="118"/>
    </location>
</feature>
<dbReference type="InterPro" id="IPR035965">
    <property type="entry name" value="PAS-like_dom_sf"/>
</dbReference>
<evidence type="ECO:0000313" key="7">
    <source>
        <dbReference type="EMBL" id="MCA9728265.1"/>
    </source>
</evidence>
<dbReference type="InterPro" id="IPR029787">
    <property type="entry name" value="Nucleotide_cyclase"/>
</dbReference>
<dbReference type="CDD" id="cd01949">
    <property type="entry name" value="GGDEF"/>
    <property type="match status" value="1"/>
</dbReference>
<dbReference type="EC" id="2.7.7.65" evidence="7"/>
<dbReference type="InterPro" id="IPR011006">
    <property type="entry name" value="CheY-like_superfamily"/>
</dbReference>
<dbReference type="Pfam" id="PF00072">
    <property type="entry name" value="Response_reg"/>
    <property type="match status" value="1"/>
</dbReference>
<dbReference type="SUPFAM" id="SSF52172">
    <property type="entry name" value="CheY-like"/>
    <property type="match status" value="1"/>
</dbReference>
<evidence type="ECO:0000256" key="2">
    <source>
        <dbReference type="SAM" id="Coils"/>
    </source>
</evidence>
<feature type="compositionally biased region" description="Polar residues" evidence="3">
    <location>
        <begin position="462"/>
        <end position="471"/>
    </location>
</feature>
<dbReference type="NCBIfam" id="TIGR00229">
    <property type="entry name" value="sensory_box"/>
    <property type="match status" value="1"/>
</dbReference>
<accession>A0A956LYT4</accession>
<dbReference type="Gene3D" id="3.30.450.20">
    <property type="entry name" value="PAS domain"/>
    <property type="match status" value="1"/>
</dbReference>
<reference evidence="7" key="1">
    <citation type="submission" date="2020-04" db="EMBL/GenBank/DDBJ databases">
        <authorList>
            <person name="Zhang T."/>
        </authorList>
    </citation>
    <scope>NUCLEOTIDE SEQUENCE</scope>
    <source>
        <strain evidence="7">HKST-UBA01</strain>
    </source>
</reference>
<evidence type="ECO:0000259" key="5">
    <source>
        <dbReference type="PROSITE" id="PS50113"/>
    </source>
</evidence>
<dbReference type="EMBL" id="JAGQHR010000337">
    <property type="protein sequence ID" value="MCA9728265.1"/>
    <property type="molecule type" value="Genomic_DNA"/>
</dbReference>
<dbReference type="Gene3D" id="3.30.70.270">
    <property type="match status" value="1"/>
</dbReference>
<dbReference type="PROSITE" id="PS50887">
    <property type="entry name" value="GGDEF"/>
    <property type="match status" value="1"/>
</dbReference>
<dbReference type="InterPro" id="IPR043128">
    <property type="entry name" value="Rev_trsase/Diguanyl_cyclase"/>
</dbReference>
<dbReference type="SMART" id="SM00448">
    <property type="entry name" value="REC"/>
    <property type="match status" value="1"/>
</dbReference>
<dbReference type="InterPro" id="IPR000700">
    <property type="entry name" value="PAS-assoc_C"/>
</dbReference>
<organism evidence="7 8">
    <name type="scientific">Eiseniibacteriota bacterium</name>
    <dbReference type="NCBI Taxonomy" id="2212470"/>
    <lineage>
        <taxon>Bacteria</taxon>
        <taxon>Candidatus Eiseniibacteriota</taxon>
    </lineage>
</organism>
<keyword evidence="7" id="KW-0548">Nucleotidyltransferase</keyword>
<dbReference type="SMART" id="SM00267">
    <property type="entry name" value="GGDEF"/>
    <property type="match status" value="1"/>
</dbReference>
<dbReference type="InterPro" id="IPR000160">
    <property type="entry name" value="GGDEF_dom"/>
</dbReference>
<gene>
    <name evidence="7" type="ORF">KC729_11320</name>
</gene>
<dbReference type="PANTHER" id="PTHR45138">
    <property type="entry name" value="REGULATORY COMPONENTS OF SENSORY TRANSDUCTION SYSTEM"/>
    <property type="match status" value="1"/>
</dbReference>
<keyword evidence="7" id="KW-0808">Transferase</keyword>
<dbReference type="Gene3D" id="3.40.50.2300">
    <property type="match status" value="1"/>
</dbReference>
<dbReference type="Pfam" id="PF08448">
    <property type="entry name" value="PAS_4"/>
    <property type="match status" value="1"/>
</dbReference>
<feature type="region of interest" description="Disordered" evidence="3">
    <location>
        <begin position="455"/>
        <end position="507"/>
    </location>
</feature>
<dbReference type="CDD" id="cd00130">
    <property type="entry name" value="PAS"/>
    <property type="match status" value="1"/>
</dbReference>
<dbReference type="PROSITE" id="PS50113">
    <property type="entry name" value="PAC"/>
    <property type="match status" value="1"/>
</dbReference>
<dbReference type="CDD" id="cd17574">
    <property type="entry name" value="REC_OmpR"/>
    <property type="match status" value="1"/>
</dbReference>
<dbReference type="SUPFAM" id="SSF55785">
    <property type="entry name" value="PYP-like sensor domain (PAS domain)"/>
    <property type="match status" value="1"/>
</dbReference>
<dbReference type="SUPFAM" id="SSF55073">
    <property type="entry name" value="Nucleotide cyclase"/>
    <property type="match status" value="1"/>
</dbReference>
<dbReference type="InterPro" id="IPR001789">
    <property type="entry name" value="Sig_transdc_resp-reg_receiver"/>
</dbReference>
<dbReference type="GO" id="GO:0005886">
    <property type="term" value="C:plasma membrane"/>
    <property type="evidence" value="ECO:0007669"/>
    <property type="project" value="TreeGrafter"/>
</dbReference>
<feature type="domain" description="GGDEF" evidence="6">
    <location>
        <begin position="331"/>
        <end position="460"/>
    </location>
</feature>
<dbReference type="InterPro" id="IPR013656">
    <property type="entry name" value="PAS_4"/>
</dbReference>
<dbReference type="NCBIfam" id="TIGR00254">
    <property type="entry name" value="GGDEF"/>
    <property type="match status" value="1"/>
</dbReference>
<keyword evidence="1" id="KW-0597">Phosphoprotein</keyword>
<dbReference type="FunFam" id="3.30.70.270:FF:000001">
    <property type="entry name" value="Diguanylate cyclase domain protein"/>
    <property type="match status" value="1"/>
</dbReference>
<dbReference type="PANTHER" id="PTHR45138:SF9">
    <property type="entry name" value="DIGUANYLATE CYCLASE DGCM-RELATED"/>
    <property type="match status" value="1"/>
</dbReference>
<dbReference type="InterPro" id="IPR050469">
    <property type="entry name" value="Diguanylate_Cyclase"/>
</dbReference>
<dbReference type="Pfam" id="PF00990">
    <property type="entry name" value="GGDEF"/>
    <property type="match status" value="1"/>
</dbReference>
<comment type="caution">
    <text evidence="7">The sequence shown here is derived from an EMBL/GenBank/DDBJ whole genome shotgun (WGS) entry which is preliminary data.</text>
</comment>
<dbReference type="GO" id="GO:0000160">
    <property type="term" value="P:phosphorelay signal transduction system"/>
    <property type="evidence" value="ECO:0007669"/>
    <property type="project" value="InterPro"/>
</dbReference>
<sequence length="507" mass="56370">MKVLVAEDDPIAARILARELESAGHEVTLVTNGLEAWRVLQDNTFPIVITDWMMPEMDGIELCRRIRSLWSRGYVYTIMVTAKNDRQDRLDALRAGIDDFLVKPLDPSDLHARLISATRILQMQVQLEERNEDVIQSREQLEEINHELERRERLLSQANEIAEVARNRFSQLFDGLPVAGFTYDTEGTVYEWNQRATEIFFIPGHVALGKKIWNLLDRKLVGERGRTLIEGVFRGQPFEEEDWNDGELFLLVSGYPLYGPDGTITGGISTAVDITPQRKAEARVEEKNAELLAANRKLSALATTDGLTGIANHRALQERLGHFMAGSRRGRPFCLAMVDVDHFKKFNDEFGHQAGDEVLIKVAATLKGSIREVDFVARYGGEEFCALLEDVDIENATMLCNRLRAKIAKISTSYRQITASFGVAQFCNAMSNGHALIQAADDALYRAKQAGRNRVEAAELPNSDTGTTCSSMPAVPPRAEAPVASNPQLPTDRASSTDEDAPGARAA</sequence>
<dbReference type="GO" id="GO:1902201">
    <property type="term" value="P:negative regulation of bacterial-type flagellum-dependent cell motility"/>
    <property type="evidence" value="ECO:0007669"/>
    <property type="project" value="TreeGrafter"/>
</dbReference>
<feature type="modified residue" description="4-aspartylphosphate" evidence="1">
    <location>
        <position position="51"/>
    </location>
</feature>
<dbReference type="GO" id="GO:0052621">
    <property type="term" value="F:diguanylate cyclase activity"/>
    <property type="evidence" value="ECO:0007669"/>
    <property type="project" value="UniProtKB-EC"/>
</dbReference>
<feature type="domain" description="PAC" evidence="5">
    <location>
        <begin position="234"/>
        <end position="286"/>
    </location>
</feature>
<proteinExistence type="predicted"/>
<dbReference type="GO" id="GO:0043709">
    <property type="term" value="P:cell adhesion involved in single-species biofilm formation"/>
    <property type="evidence" value="ECO:0007669"/>
    <property type="project" value="TreeGrafter"/>
</dbReference>
<dbReference type="SMART" id="SM00091">
    <property type="entry name" value="PAS"/>
    <property type="match status" value="1"/>
</dbReference>
<feature type="coiled-coil region" evidence="2">
    <location>
        <begin position="124"/>
        <end position="168"/>
    </location>
</feature>
<name>A0A956LYT4_UNCEI</name>
<evidence type="ECO:0000256" key="1">
    <source>
        <dbReference type="PROSITE-ProRule" id="PRU00169"/>
    </source>
</evidence>
<reference evidence="7" key="2">
    <citation type="journal article" date="2021" name="Microbiome">
        <title>Successional dynamics and alternative stable states in a saline activated sludge microbial community over 9 years.</title>
        <authorList>
            <person name="Wang Y."/>
            <person name="Ye J."/>
            <person name="Ju F."/>
            <person name="Liu L."/>
            <person name="Boyd J.A."/>
            <person name="Deng Y."/>
            <person name="Parks D.H."/>
            <person name="Jiang X."/>
            <person name="Yin X."/>
            <person name="Woodcroft B.J."/>
            <person name="Tyson G.W."/>
            <person name="Hugenholtz P."/>
            <person name="Polz M.F."/>
            <person name="Zhang T."/>
        </authorList>
    </citation>
    <scope>NUCLEOTIDE SEQUENCE</scope>
    <source>
        <strain evidence="7">HKST-UBA01</strain>
    </source>
</reference>
<evidence type="ECO:0000313" key="8">
    <source>
        <dbReference type="Proteomes" id="UP000697710"/>
    </source>
</evidence>
<dbReference type="AlphaFoldDB" id="A0A956LYT4"/>
<dbReference type="InterPro" id="IPR000014">
    <property type="entry name" value="PAS"/>
</dbReference>
<evidence type="ECO:0000259" key="4">
    <source>
        <dbReference type="PROSITE" id="PS50110"/>
    </source>
</evidence>
<evidence type="ECO:0000259" key="6">
    <source>
        <dbReference type="PROSITE" id="PS50887"/>
    </source>
</evidence>
<dbReference type="PROSITE" id="PS50110">
    <property type="entry name" value="RESPONSE_REGULATORY"/>
    <property type="match status" value="1"/>
</dbReference>